<sequence>MIRTNKKQHVKMHKEIRFYSTIVGIWLVVFICLSNCLMGDGKKGMNFFFLPTSTAGIAYNPGDDGSGSTPVPTPPLTGNLNYTSATTFYVSSTAGAIGYYDISWSADMNGFYELRTGTSSCSGGTVKASGAVASATTTTNRIDASDLPGVGNYTVKLCLLSPDTTTAWDDVSVTAVRDDAAPTVTLSDPGGTYGTSMPNIALTCTDTGASGCLKMAYRNDGTDPGLTATGTVSSGTAYSSAFSVANNATTDVKVVAVDKAGNVSGVTTNQYIVAVGNPTITINSVSKLDLRGVDSTDIEWKSDITGNYEFRVGGTNCNSGTNGSALTPAISGNYATANSNVTTTVPGGSLTTGANTVRICLTTAGSNVGFNSRSLNRDDTAPGLSSITIDGGPSANTSSNVLISVNADHLDFVFNEDMDTSLKPLPKHYDSATGGNPLVPWPTISGTWVDAQTYRVAFNGKLPEWHLFYHLFDMTANPKFKDKAGNVVGTGAFVTAAGEIKLLYRTESDPAGIKITDTRQTSCYDAAGNTLGSCAGTGQDADNSVLPYGLMVPTALAGYPNDIVTPDNWTGKTWKTCGPGYVWSGGTCVVSATPVPYQTWYDAIPYCLQLNLDNSGAGFAGKKTWRVPTLKEQMSLMIYEGTNGNEGIPAAGFPGFVRSDYQRYWTMTNAMSATDTNVDYASPGQLGNAILSNGVSWGAWATSAFGGGTHMKHKVNYAGWANWPDNYIFLTMCVAD</sequence>
<protein>
    <recommendedName>
        <fullName evidence="1">Lcl C-terminal domain-containing protein</fullName>
    </recommendedName>
</protein>
<reference evidence="2" key="1">
    <citation type="submission" date="2017-07" db="EMBL/GenBank/DDBJ databases">
        <title>Leptospira spp. isolated from tropical soils.</title>
        <authorList>
            <person name="Thibeaux R."/>
            <person name="Iraola G."/>
            <person name="Ferres I."/>
            <person name="Bierque E."/>
            <person name="Girault D."/>
            <person name="Soupe-Gilbert M.-E."/>
            <person name="Picardeau M."/>
            <person name="Goarant C."/>
        </authorList>
    </citation>
    <scope>NUCLEOTIDE SEQUENCE [LARGE SCALE GENOMIC DNA]</scope>
    <source>
        <strain evidence="2">ATI7-C-A5</strain>
    </source>
</reference>
<dbReference type="InterPro" id="IPR026876">
    <property type="entry name" value="Fn3_assoc_repeat"/>
</dbReference>
<evidence type="ECO:0000313" key="2">
    <source>
        <dbReference type="EMBL" id="PJZ91549.1"/>
    </source>
</evidence>
<dbReference type="InterPro" id="IPR011460">
    <property type="entry name" value="Lcl_C"/>
</dbReference>
<name>A0A2N0BMB7_9LEPT</name>
<feature type="domain" description="Lcl C-terminal" evidence="1">
    <location>
        <begin position="566"/>
        <end position="676"/>
    </location>
</feature>
<dbReference type="Pfam" id="PF07603">
    <property type="entry name" value="Lcl_C"/>
    <property type="match status" value="1"/>
</dbReference>
<dbReference type="PANTHER" id="PTHR35812">
    <property type="entry name" value="LIPOPROTEIN"/>
    <property type="match status" value="1"/>
</dbReference>
<dbReference type="Pfam" id="PF13287">
    <property type="entry name" value="Fn3_assoc"/>
    <property type="match status" value="1"/>
</dbReference>
<dbReference type="OrthoDB" id="343463at2"/>
<organism evidence="2">
    <name type="scientific">Leptospira ellisii</name>
    <dbReference type="NCBI Taxonomy" id="2023197"/>
    <lineage>
        <taxon>Bacteria</taxon>
        <taxon>Pseudomonadati</taxon>
        <taxon>Spirochaetota</taxon>
        <taxon>Spirochaetia</taxon>
        <taxon>Leptospirales</taxon>
        <taxon>Leptospiraceae</taxon>
        <taxon>Leptospira</taxon>
    </lineage>
</organism>
<evidence type="ECO:0000259" key="1">
    <source>
        <dbReference type="Pfam" id="PF07603"/>
    </source>
</evidence>
<dbReference type="AlphaFoldDB" id="A0A2N0BMB7"/>
<dbReference type="EMBL" id="NPEF01000256">
    <property type="protein sequence ID" value="PJZ91549.1"/>
    <property type="molecule type" value="Genomic_DNA"/>
</dbReference>
<gene>
    <name evidence="2" type="ORF">CH379_18030</name>
</gene>
<accession>A0A2N0BMB7</accession>
<dbReference type="PANTHER" id="PTHR35812:SF1">
    <property type="entry name" value="LIPOPROTEIN"/>
    <property type="match status" value="1"/>
</dbReference>
<proteinExistence type="predicted"/>
<comment type="caution">
    <text evidence="2">The sequence shown here is derived from an EMBL/GenBank/DDBJ whole genome shotgun (WGS) entry which is preliminary data.</text>
</comment>
<accession>A0A2N0B4T5</accession>